<evidence type="ECO:0000256" key="8">
    <source>
        <dbReference type="SAM" id="Coils"/>
    </source>
</evidence>
<evidence type="ECO:0000256" key="3">
    <source>
        <dbReference type="ARBA" id="ARBA00022771"/>
    </source>
</evidence>
<feature type="domain" description="Pep3/Vps18 beta-propeller" evidence="10">
    <location>
        <begin position="45"/>
        <end position="392"/>
    </location>
</feature>
<feature type="region of interest" description="Disordered" evidence="9">
    <location>
        <begin position="950"/>
        <end position="970"/>
    </location>
</feature>
<proteinExistence type="inferred from homology"/>
<name>A0ABD1YMF2_9MARC</name>
<dbReference type="AlphaFoldDB" id="A0ABD1YMF2"/>
<evidence type="ECO:0000259" key="11">
    <source>
        <dbReference type="Pfam" id="PF26148"/>
    </source>
</evidence>
<feature type="domain" description="Pep3/Vps18 RING C-terminal" evidence="11">
    <location>
        <begin position="903"/>
        <end position="941"/>
    </location>
</feature>
<keyword evidence="3" id="KW-0863">Zinc-finger</keyword>
<evidence type="ECO:0000313" key="12">
    <source>
        <dbReference type="EMBL" id="KAL2630637.1"/>
    </source>
</evidence>
<evidence type="ECO:0008006" key="14">
    <source>
        <dbReference type="Google" id="ProtNLM"/>
    </source>
</evidence>
<feature type="repeat" description="CHCR" evidence="7">
    <location>
        <begin position="628"/>
        <end position="788"/>
    </location>
</feature>
<organism evidence="12 13">
    <name type="scientific">Riccia fluitans</name>
    <dbReference type="NCBI Taxonomy" id="41844"/>
    <lineage>
        <taxon>Eukaryota</taxon>
        <taxon>Viridiplantae</taxon>
        <taxon>Streptophyta</taxon>
        <taxon>Embryophyta</taxon>
        <taxon>Marchantiophyta</taxon>
        <taxon>Marchantiopsida</taxon>
        <taxon>Marchantiidae</taxon>
        <taxon>Marchantiales</taxon>
        <taxon>Ricciaceae</taxon>
        <taxon>Riccia</taxon>
    </lineage>
</organism>
<evidence type="ECO:0000256" key="4">
    <source>
        <dbReference type="ARBA" id="ARBA00022833"/>
    </source>
</evidence>
<comment type="similarity">
    <text evidence="1">Belongs to the VPS18 family.</text>
</comment>
<protein>
    <recommendedName>
        <fullName evidence="14">Pep3/Vps18/deep orange domain-containing protein</fullName>
    </recommendedName>
</protein>
<keyword evidence="13" id="KW-1185">Reference proteome</keyword>
<dbReference type="Pfam" id="PF26148">
    <property type="entry name" value="VPS18_RING_C"/>
    <property type="match status" value="1"/>
</dbReference>
<reference evidence="12 13" key="1">
    <citation type="submission" date="2024-09" db="EMBL/GenBank/DDBJ databases">
        <title>Chromosome-scale assembly of Riccia fluitans.</title>
        <authorList>
            <person name="Paukszto L."/>
            <person name="Sawicki J."/>
            <person name="Karawczyk K."/>
            <person name="Piernik-Szablinska J."/>
            <person name="Szczecinska M."/>
            <person name="Mazdziarz M."/>
        </authorList>
    </citation>
    <scope>NUCLEOTIDE SEQUENCE [LARGE SCALE GENOMIC DNA]</scope>
    <source>
        <strain evidence="12">Rf_01</strain>
        <tissue evidence="12">Aerial parts of the thallus</tissue>
    </source>
</reference>
<dbReference type="GO" id="GO:0008270">
    <property type="term" value="F:zinc ion binding"/>
    <property type="evidence" value="ECO:0007669"/>
    <property type="project" value="UniProtKB-KW"/>
</dbReference>
<keyword evidence="5" id="KW-0472">Membrane</keyword>
<keyword evidence="4" id="KW-0862">Zinc</keyword>
<feature type="coiled-coil region" evidence="8">
    <location>
        <begin position="824"/>
        <end position="858"/>
    </location>
</feature>
<evidence type="ECO:0000256" key="1">
    <source>
        <dbReference type="ARBA" id="ARBA00010454"/>
    </source>
</evidence>
<dbReference type="InterPro" id="IPR058919">
    <property type="entry name" value="Pep3/Vps18_RING_C"/>
</dbReference>
<comment type="subcellular location">
    <subcellularLocation>
        <location evidence="6">Endomembrane system</location>
        <topology evidence="6">Peripheral membrane protein</topology>
        <orientation evidence="6">Cytoplasmic side</orientation>
    </subcellularLocation>
</comment>
<dbReference type="Proteomes" id="UP001605036">
    <property type="component" value="Unassembled WGS sequence"/>
</dbReference>
<evidence type="ECO:0000256" key="2">
    <source>
        <dbReference type="ARBA" id="ARBA00022723"/>
    </source>
</evidence>
<keyword evidence="8" id="KW-0175">Coiled coil</keyword>
<evidence type="ECO:0000259" key="10">
    <source>
        <dbReference type="Pfam" id="PF05131"/>
    </source>
</evidence>
<evidence type="ECO:0000313" key="13">
    <source>
        <dbReference type="Proteomes" id="UP001605036"/>
    </source>
</evidence>
<evidence type="ECO:0000256" key="7">
    <source>
        <dbReference type="PROSITE-ProRule" id="PRU01006"/>
    </source>
</evidence>
<dbReference type="PANTHER" id="PTHR23323">
    <property type="entry name" value="VACUOLAR PROTEIN SORTING-ASSOCIATED PROTEIN"/>
    <property type="match status" value="1"/>
</dbReference>
<dbReference type="EMBL" id="JBHFFA010000004">
    <property type="protein sequence ID" value="KAL2630637.1"/>
    <property type="molecule type" value="Genomic_DNA"/>
</dbReference>
<dbReference type="PROSITE" id="PS50236">
    <property type="entry name" value="CHCR"/>
    <property type="match status" value="1"/>
</dbReference>
<sequence length="1032" mass="116039">MLDEWEESTVTVVPARSALDSNFVEADEAESYETPLFTQRNVDSPIFSVDTLEQHAARSHGLVTSVSAGNNVILVGTNRGWLVRHDFGGGDTLEFDLNASRGIDHTVHKVFSDPGGRHSIASVCSNAGSENYYLHAKWKKPRALSKLKGLVVSAVAWNRQQINDASTRDVVLATTTGQLFEMSVEEKDKKEKYVNKLFELTEMPEAFVGVQMETVGTGASVRYLVMAATPSRLYVFVGSGSLEATFQAYENQVVRFTELPGEVPHSELHFFGKQRRMEQFAWLAGPGIYYGHINLNTAQSNDDNNLEQKALLKYSKITGDTSKPCSIALSEFHFLVCYNQSLKIVNIASQEVVEEQRFDPTLSSSPMIGLCSDIAAGVYYAFNDSSIFEISVNDEGRDMWLTYLNMKEYAAALEYCRDQFQRDQVYATQAEAEFRAGNYDRAASYYAKANSVATFEEVALKFVSAGEQDALRTYLLRKLDYLGKEDRAQVTMIATWASELYLDKINRLLMGKTKLKAEGSDEVDNASAEYQALITEFHAFLSDCKDVLDEATTVKLLGSYGRVDELVYFAGLKEQYETLLHHYIQQGDAKKALTVLRKPNVSSELQYKFGPGLIMLDPHATVESWMTASNLSPRRLIPALMRYSSEPRKDEANAAIRYLEFCVQAQQSEDSAIHNLLLSLYAKQEDESALLLFLETKYGKGRPGRPDIFYDPKYALRLCLEEKRMRACVFIYSMMGMYEEAVALALQIDPELAKAQADKVDESDEGLRKKLWLMVARHVIQQEKGVKAENIRKAVAFLKETDGLLKIEDILPFFPDFSLIDDFKEAICTSLEDYTRQIEELKRQMNDATLGADNIRHDISCLTQRYAIVDQDEECGVCGRRILASKGNKPSGPPGRTLTSVMAPFYVFPCEHSFHAQCLTEYIMKHTDRFEKERIADLGNRLFNLVNEAPARSERKTSQNSTYDDQVSADGQMDPVDQIRAQLDDAVAGECPFCGELMVREITQPFILPEEQELVTSWAIGSGTVAKEYGFT</sequence>
<dbReference type="GO" id="GO:0012505">
    <property type="term" value="C:endomembrane system"/>
    <property type="evidence" value="ECO:0007669"/>
    <property type="project" value="UniProtKB-SubCell"/>
</dbReference>
<evidence type="ECO:0000256" key="5">
    <source>
        <dbReference type="ARBA" id="ARBA00023136"/>
    </source>
</evidence>
<evidence type="ECO:0000256" key="6">
    <source>
        <dbReference type="ARBA" id="ARBA00029433"/>
    </source>
</evidence>
<dbReference type="Pfam" id="PF05131">
    <property type="entry name" value="Pep3_Vps18"/>
    <property type="match status" value="1"/>
</dbReference>
<dbReference type="PANTHER" id="PTHR23323:SF26">
    <property type="entry name" value="VACUOLAR PROTEIN SORTING-ASSOCIATED PROTEIN 18 HOMOLOG"/>
    <property type="match status" value="1"/>
</dbReference>
<dbReference type="GO" id="GO:0006886">
    <property type="term" value="P:intracellular protein transport"/>
    <property type="evidence" value="ECO:0007669"/>
    <property type="project" value="UniProtKB-UniRule"/>
</dbReference>
<dbReference type="InterPro" id="IPR007810">
    <property type="entry name" value="Pep3/Vps18_beta-prop"/>
</dbReference>
<evidence type="ECO:0000256" key="9">
    <source>
        <dbReference type="SAM" id="MobiDB-lite"/>
    </source>
</evidence>
<comment type="caution">
    <text evidence="12">The sequence shown here is derived from an EMBL/GenBank/DDBJ whole genome shotgun (WGS) entry which is preliminary data.</text>
</comment>
<dbReference type="InterPro" id="IPR000547">
    <property type="entry name" value="Clathrin_H-chain/VPS_repeat"/>
</dbReference>
<accession>A0ABD1YMF2</accession>
<keyword evidence="2" id="KW-0479">Metal-binding</keyword>
<dbReference type="SUPFAM" id="SSF57850">
    <property type="entry name" value="RING/U-box"/>
    <property type="match status" value="1"/>
</dbReference>
<gene>
    <name evidence="12" type="ORF">R1flu_015323</name>
</gene>